<sequence length="106" mass="12648">MAESREHLFSQCDYFRQLFHDLLGRFSFMPRDWDDGLKWAIDVFGKKGTKAGNGRIIWQSLISYAWRERCIRLFEGKSRSIEGLRKVIRSEVLMLLQEEEAAEFWI</sequence>
<dbReference type="AlphaFoldDB" id="A0AAV2CKZ9"/>
<proteinExistence type="predicted"/>
<evidence type="ECO:0000313" key="1">
    <source>
        <dbReference type="EMBL" id="CAL1357235.1"/>
    </source>
</evidence>
<gene>
    <name evidence="1" type="ORF">LTRI10_LOCUS4884</name>
</gene>
<organism evidence="1 2">
    <name type="scientific">Linum trigynum</name>
    <dbReference type="NCBI Taxonomy" id="586398"/>
    <lineage>
        <taxon>Eukaryota</taxon>
        <taxon>Viridiplantae</taxon>
        <taxon>Streptophyta</taxon>
        <taxon>Embryophyta</taxon>
        <taxon>Tracheophyta</taxon>
        <taxon>Spermatophyta</taxon>
        <taxon>Magnoliopsida</taxon>
        <taxon>eudicotyledons</taxon>
        <taxon>Gunneridae</taxon>
        <taxon>Pentapetalae</taxon>
        <taxon>rosids</taxon>
        <taxon>fabids</taxon>
        <taxon>Malpighiales</taxon>
        <taxon>Linaceae</taxon>
        <taxon>Linum</taxon>
    </lineage>
</organism>
<dbReference type="Proteomes" id="UP001497516">
    <property type="component" value="Chromosome 1"/>
</dbReference>
<protein>
    <submittedName>
        <fullName evidence="1">Uncharacterized protein</fullName>
    </submittedName>
</protein>
<accession>A0AAV2CKZ9</accession>
<evidence type="ECO:0000313" key="2">
    <source>
        <dbReference type="Proteomes" id="UP001497516"/>
    </source>
</evidence>
<keyword evidence="2" id="KW-1185">Reference proteome</keyword>
<name>A0AAV2CKZ9_9ROSI</name>
<dbReference type="EMBL" id="OZ034813">
    <property type="protein sequence ID" value="CAL1357235.1"/>
    <property type="molecule type" value="Genomic_DNA"/>
</dbReference>
<reference evidence="1 2" key="1">
    <citation type="submission" date="2024-04" db="EMBL/GenBank/DDBJ databases">
        <authorList>
            <person name="Fracassetti M."/>
        </authorList>
    </citation>
    <scope>NUCLEOTIDE SEQUENCE [LARGE SCALE GENOMIC DNA]</scope>
</reference>